<dbReference type="NCBIfam" id="NF033788">
    <property type="entry name" value="HTH_metalloreg"/>
    <property type="match status" value="1"/>
</dbReference>
<organism evidence="5 6">
    <name type="scientific">Vallitalea pronyensis</name>
    <dbReference type="NCBI Taxonomy" id="1348613"/>
    <lineage>
        <taxon>Bacteria</taxon>
        <taxon>Bacillati</taxon>
        <taxon>Bacillota</taxon>
        <taxon>Clostridia</taxon>
        <taxon>Lachnospirales</taxon>
        <taxon>Vallitaleaceae</taxon>
        <taxon>Vallitalea</taxon>
    </lineage>
</organism>
<protein>
    <submittedName>
        <fullName evidence="5">Metalloregulator ArsR/SmtB family transcription factor</fullName>
    </submittedName>
</protein>
<name>A0A8J8MI61_9FIRM</name>
<dbReference type="InterPro" id="IPR001845">
    <property type="entry name" value="HTH_ArsR_DNA-bd_dom"/>
</dbReference>
<feature type="domain" description="HTH arsR-type" evidence="4">
    <location>
        <begin position="1"/>
        <end position="94"/>
    </location>
</feature>
<dbReference type="PROSITE" id="PS50987">
    <property type="entry name" value="HTH_ARSR_2"/>
    <property type="match status" value="1"/>
</dbReference>
<keyword evidence="6" id="KW-1185">Reference proteome</keyword>
<dbReference type="Gene3D" id="1.10.10.10">
    <property type="entry name" value="Winged helix-like DNA-binding domain superfamily/Winged helix DNA-binding domain"/>
    <property type="match status" value="1"/>
</dbReference>
<dbReference type="EMBL" id="CP058649">
    <property type="protein sequence ID" value="QUI21892.1"/>
    <property type="molecule type" value="Genomic_DNA"/>
</dbReference>
<dbReference type="SMART" id="SM00418">
    <property type="entry name" value="HTH_ARSR"/>
    <property type="match status" value="1"/>
</dbReference>
<dbReference type="GO" id="GO:0003677">
    <property type="term" value="F:DNA binding"/>
    <property type="evidence" value="ECO:0007669"/>
    <property type="project" value="UniProtKB-KW"/>
</dbReference>
<sequence length="119" mass="14039">MKLTPIFKLLSDETRLRVILLISREELCVCELCGILNEPQPKISKILSKLRDMDLVSDQRKDKFVFYMIKDNNKLLNHTIQFILNNMDAYPNILEDQSRLKHKEQYIDKCALEALRDIS</sequence>
<dbReference type="InterPro" id="IPR051081">
    <property type="entry name" value="HTH_MetalResp_TranReg"/>
</dbReference>
<proteinExistence type="predicted"/>
<evidence type="ECO:0000256" key="3">
    <source>
        <dbReference type="ARBA" id="ARBA00023163"/>
    </source>
</evidence>
<dbReference type="RefSeq" id="WP_212697362.1">
    <property type="nucleotide sequence ID" value="NZ_CP058649.1"/>
</dbReference>
<evidence type="ECO:0000313" key="6">
    <source>
        <dbReference type="Proteomes" id="UP000683246"/>
    </source>
</evidence>
<dbReference type="Proteomes" id="UP000683246">
    <property type="component" value="Chromosome"/>
</dbReference>
<dbReference type="PANTHER" id="PTHR33154:SF18">
    <property type="entry name" value="ARSENICAL RESISTANCE OPERON REPRESSOR"/>
    <property type="match status" value="1"/>
</dbReference>
<evidence type="ECO:0000313" key="5">
    <source>
        <dbReference type="EMBL" id="QUI21892.1"/>
    </source>
</evidence>
<keyword evidence="2" id="KW-0238">DNA-binding</keyword>
<keyword evidence="3" id="KW-0804">Transcription</keyword>
<dbReference type="SUPFAM" id="SSF46785">
    <property type="entry name" value="Winged helix' DNA-binding domain"/>
    <property type="match status" value="1"/>
</dbReference>
<evidence type="ECO:0000259" key="4">
    <source>
        <dbReference type="PROSITE" id="PS50987"/>
    </source>
</evidence>
<dbReference type="InterPro" id="IPR011991">
    <property type="entry name" value="ArsR-like_HTH"/>
</dbReference>
<dbReference type="PANTHER" id="PTHR33154">
    <property type="entry name" value="TRANSCRIPTIONAL REGULATOR, ARSR FAMILY"/>
    <property type="match status" value="1"/>
</dbReference>
<evidence type="ECO:0000256" key="2">
    <source>
        <dbReference type="ARBA" id="ARBA00023125"/>
    </source>
</evidence>
<evidence type="ECO:0000256" key="1">
    <source>
        <dbReference type="ARBA" id="ARBA00023015"/>
    </source>
</evidence>
<dbReference type="Pfam" id="PF01022">
    <property type="entry name" value="HTH_5"/>
    <property type="match status" value="1"/>
</dbReference>
<dbReference type="AlphaFoldDB" id="A0A8J8MI61"/>
<dbReference type="CDD" id="cd00090">
    <property type="entry name" value="HTH_ARSR"/>
    <property type="match status" value="1"/>
</dbReference>
<dbReference type="KEGG" id="vpy:HZI73_06060"/>
<keyword evidence="1" id="KW-0805">Transcription regulation</keyword>
<dbReference type="InterPro" id="IPR036390">
    <property type="entry name" value="WH_DNA-bd_sf"/>
</dbReference>
<accession>A0A8J8MI61</accession>
<dbReference type="GO" id="GO:0003700">
    <property type="term" value="F:DNA-binding transcription factor activity"/>
    <property type="evidence" value="ECO:0007669"/>
    <property type="project" value="InterPro"/>
</dbReference>
<gene>
    <name evidence="5" type="ORF">HZI73_06060</name>
</gene>
<dbReference type="PRINTS" id="PR00778">
    <property type="entry name" value="HTHARSR"/>
</dbReference>
<dbReference type="InterPro" id="IPR036388">
    <property type="entry name" value="WH-like_DNA-bd_sf"/>
</dbReference>
<reference evidence="5" key="1">
    <citation type="submission" date="2020-07" db="EMBL/GenBank/DDBJ databases">
        <title>Vallitalea pronyensis genome.</title>
        <authorList>
            <person name="Postec A."/>
        </authorList>
    </citation>
    <scope>NUCLEOTIDE SEQUENCE</scope>
    <source>
        <strain evidence="5">FatNI3</strain>
    </source>
</reference>